<feature type="compositionally biased region" description="Basic residues" evidence="1">
    <location>
        <begin position="1"/>
        <end position="10"/>
    </location>
</feature>
<keyword evidence="3" id="KW-1185">Reference proteome</keyword>
<reference evidence="2 3" key="1">
    <citation type="journal article" date="2001" name="Int. J. Syst. Evol. Microbiol.">
        <title>Agreia bicolorata gen. nov., sp. nov., to accommodate actinobacteria isolated from narrow reed grass infected by the nematode Heteroanguina graminophila.</title>
        <authorList>
            <person name="Evtushenko L.I."/>
            <person name="Dorofeeva L.V."/>
            <person name="Dobrovolskaya T.G."/>
            <person name="Streshinskaya G.M."/>
            <person name="Subbotin S.A."/>
            <person name="Tiedje J.M."/>
        </authorList>
    </citation>
    <scope>NUCLEOTIDE SEQUENCE [LARGE SCALE GENOMIC DNA]</scope>
    <source>
        <strain evidence="2 3">VKM Ac-1804</strain>
    </source>
</reference>
<feature type="region of interest" description="Disordered" evidence="1">
    <location>
        <begin position="1"/>
        <end position="21"/>
    </location>
</feature>
<accession>A0ABR5CCG3</accession>
<protein>
    <submittedName>
        <fullName evidence="2">ATP/GTP-binding protein</fullName>
    </submittedName>
</protein>
<dbReference type="EMBL" id="JYFC01000007">
    <property type="protein sequence ID" value="KJC63328.1"/>
    <property type="molecule type" value="Genomic_DNA"/>
</dbReference>
<evidence type="ECO:0000313" key="3">
    <source>
        <dbReference type="Proteomes" id="UP000032503"/>
    </source>
</evidence>
<sequence length="101" mass="11186">MPRSNRPRRRGAGDDDDDTELDLSRILTGGRRIEHRRSGSWNVQSVSPAQAVKEYVCPGCSLPVLAGTAHIVAWRADGLMGEASDLAGRRHWHSHCWKIGN</sequence>
<dbReference type="Proteomes" id="UP000032503">
    <property type="component" value="Unassembled WGS sequence"/>
</dbReference>
<comment type="caution">
    <text evidence="2">The sequence shown here is derived from an EMBL/GenBank/DDBJ whole genome shotgun (WGS) entry which is preliminary data.</text>
</comment>
<proteinExistence type="predicted"/>
<gene>
    <name evidence="2" type="ORF">TZ00_14570</name>
</gene>
<organism evidence="2 3">
    <name type="scientific">Agreia bicolorata</name>
    <dbReference type="NCBI Taxonomy" id="110935"/>
    <lineage>
        <taxon>Bacteria</taxon>
        <taxon>Bacillati</taxon>
        <taxon>Actinomycetota</taxon>
        <taxon>Actinomycetes</taxon>
        <taxon>Micrococcales</taxon>
        <taxon>Microbacteriaceae</taxon>
        <taxon>Agreia</taxon>
    </lineage>
</organism>
<dbReference type="RefSeq" id="WP_044442810.1">
    <property type="nucleotide sequence ID" value="NZ_JYFC01000007.1"/>
</dbReference>
<name>A0ABR5CCG3_9MICO</name>
<evidence type="ECO:0000313" key="2">
    <source>
        <dbReference type="EMBL" id="KJC63328.1"/>
    </source>
</evidence>
<evidence type="ECO:0000256" key="1">
    <source>
        <dbReference type="SAM" id="MobiDB-lite"/>
    </source>
</evidence>